<name>A0A0N5BIW4_STREA</name>
<evidence type="ECO:0000313" key="2">
    <source>
        <dbReference type="WBParaSite" id="SPAL_0000589400.1"/>
    </source>
</evidence>
<sequence>MHRNTARYMCPLCVDAGYMIEENYNMTELKNHLQSMHGRENYNMTELKNHLQSMHGRPVEANWKIKCSNCIRKKQNGFHNIRINEISASNFLKHMNREGCFKITDTSSSIVEEIAPTTTETSEAEGTLNDEQQIENMDGIIDDFNENDVYDDQVFLNDSDEGTNETIASENLSFNFDDDSNWTGQQKRVIESVLKNFSEFFKGDFSTFKNLELFLKAQKEIVLIYKDNAVANILEDLLKIVKSRARNELQFCSPFMDNEEIFEDVHDVRTNANQRINISENKKYMGVHFNFTYILKKLVDNFPELVNSCNGTMKLQIYADELVMNNFSDGFSEFLHVAIRPKVSFESMSKLSSVYTLSLLPTYGLKRFGGNSGRGRYYEFFRKLFERFNAENFITCNERQIRFEIVQIIGDHCFLDNFFNVNAANSDRGTIPSCRICLVAPCRYKELDTVQKVEENGEFRDEATLNPLFTEITPQIYSDYFHDICEGILPSNTYIIFQNLCKLNIPEVTTFSLSALLLQHHIRRGSNVVQDIRNVLGSNLISTKLSLTPETSRKCIHFHSGYGNVEVGYCLVLLIEDLLHRYQSESLVFYRKCIKSNLDVLELCGKKEILTEYQKQQLIAKCNEVVETSIKLGENRLGFTKKMHYLLHYNRILNANEGSFCGLGTDRFEAAHVPCKRFYLSSKNHKVPALTVMRKIFVRNELSIMLKKHSIIISESFNNPSEM</sequence>
<keyword evidence="1" id="KW-1185">Reference proteome</keyword>
<evidence type="ECO:0000313" key="1">
    <source>
        <dbReference type="Proteomes" id="UP000046392"/>
    </source>
</evidence>
<organism evidence="1 2">
    <name type="scientific">Strongyloides papillosus</name>
    <name type="common">Intestinal threadworm</name>
    <dbReference type="NCBI Taxonomy" id="174720"/>
    <lineage>
        <taxon>Eukaryota</taxon>
        <taxon>Metazoa</taxon>
        <taxon>Ecdysozoa</taxon>
        <taxon>Nematoda</taxon>
        <taxon>Chromadorea</taxon>
        <taxon>Rhabditida</taxon>
        <taxon>Tylenchina</taxon>
        <taxon>Panagrolaimomorpha</taxon>
        <taxon>Strongyloidoidea</taxon>
        <taxon>Strongyloididae</taxon>
        <taxon>Strongyloides</taxon>
    </lineage>
</organism>
<reference evidence="2" key="1">
    <citation type="submission" date="2017-02" db="UniProtKB">
        <authorList>
            <consortium name="WormBaseParasite"/>
        </authorList>
    </citation>
    <scope>IDENTIFICATION</scope>
</reference>
<dbReference type="WBParaSite" id="SPAL_0000589400.1">
    <property type="protein sequence ID" value="SPAL_0000589400.1"/>
    <property type="gene ID" value="SPAL_0000589400"/>
</dbReference>
<dbReference type="Proteomes" id="UP000046392">
    <property type="component" value="Unplaced"/>
</dbReference>
<dbReference type="AlphaFoldDB" id="A0A0N5BIW4"/>
<accession>A0A0N5BIW4</accession>
<proteinExistence type="predicted"/>
<protein>
    <submittedName>
        <fullName evidence="2">ATP-dependent DNA helicase</fullName>
    </submittedName>
</protein>